<evidence type="ECO:0000256" key="1">
    <source>
        <dbReference type="SAM" id="MobiDB-lite"/>
    </source>
</evidence>
<gene>
    <name evidence="2" type="ORF">N658DRAFT_333660</name>
</gene>
<name>A0AAN6PS64_9PEZI</name>
<protein>
    <submittedName>
        <fullName evidence="2">Uncharacterized protein</fullName>
    </submittedName>
</protein>
<keyword evidence="3" id="KW-1185">Reference proteome</keyword>
<dbReference type="EMBL" id="MU863698">
    <property type="protein sequence ID" value="KAK4096753.1"/>
    <property type="molecule type" value="Genomic_DNA"/>
</dbReference>
<feature type="region of interest" description="Disordered" evidence="1">
    <location>
        <begin position="150"/>
        <end position="171"/>
    </location>
</feature>
<comment type="caution">
    <text evidence="2">The sequence shown here is derived from an EMBL/GenBank/DDBJ whole genome shotgun (WGS) entry which is preliminary data.</text>
</comment>
<organism evidence="2 3">
    <name type="scientific">Parathielavia hyrcaniae</name>
    <dbReference type="NCBI Taxonomy" id="113614"/>
    <lineage>
        <taxon>Eukaryota</taxon>
        <taxon>Fungi</taxon>
        <taxon>Dikarya</taxon>
        <taxon>Ascomycota</taxon>
        <taxon>Pezizomycotina</taxon>
        <taxon>Sordariomycetes</taxon>
        <taxon>Sordariomycetidae</taxon>
        <taxon>Sordariales</taxon>
        <taxon>Chaetomiaceae</taxon>
        <taxon>Parathielavia</taxon>
    </lineage>
</organism>
<dbReference type="Proteomes" id="UP001305647">
    <property type="component" value="Unassembled WGS sequence"/>
</dbReference>
<evidence type="ECO:0000313" key="2">
    <source>
        <dbReference type="EMBL" id="KAK4096753.1"/>
    </source>
</evidence>
<reference evidence="2" key="2">
    <citation type="submission" date="2023-05" db="EMBL/GenBank/DDBJ databases">
        <authorList>
            <consortium name="Lawrence Berkeley National Laboratory"/>
            <person name="Steindorff A."/>
            <person name="Hensen N."/>
            <person name="Bonometti L."/>
            <person name="Westerberg I."/>
            <person name="Brannstrom I.O."/>
            <person name="Guillou S."/>
            <person name="Cros-Aarteil S."/>
            <person name="Calhoun S."/>
            <person name="Haridas S."/>
            <person name="Kuo A."/>
            <person name="Mondo S."/>
            <person name="Pangilinan J."/>
            <person name="Riley R."/>
            <person name="Labutti K."/>
            <person name="Andreopoulos B."/>
            <person name="Lipzen A."/>
            <person name="Chen C."/>
            <person name="Yanf M."/>
            <person name="Daum C."/>
            <person name="Ng V."/>
            <person name="Clum A."/>
            <person name="Ohm R."/>
            <person name="Martin F."/>
            <person name="Silar P."/>
            <person name="Natvig D."/>
            <person name="Lalanne C."/>
            <person name="Gautier V."/>
            <person name="Ament-Velasquez S.L."/>
            <person name="Kruys A."/>
            <person name="Hutchinson M.I."/>
            <person name="Powell A.J."/>
            <person name="Barry K."/>
            <person name="Miller A.N."/>
            <person name="Grigoriev I.V."/>
            <person name="Debuchy R."/>
            <person name="Gladieux P."/>
            <person name="Thoren M.H."/>
            <person name="Johannesson H."/>
        </authorList>
    </citation>
    <scope>NUCLEOTIDE SEQUENCE</scope>
    <source>
        <strain evidence="2">CBS 757.83</strain>
    </source>
</reference>
<proteinExistence type="predicted"/>
<evidence type="ECO:0000313" key="3">
    <source>
        <dbReference type="Proteomes" id="UP001305647"/>
    </source>
</evidence>
<accession>A0AAN6PS64</accession>
<reference evidence="2" key="1">
    <citation type="journal article" date="2023" name="Mol. Phylogenet. Evol.">
        <title>Genome-scale phylogeny and comparative genomics of the fungal order Sordariales.</title>
        <authorList>
            <person name="Hensen N."/>
            <person name="Bonometti L."/>
            <person name="Westerberg I."/>
            <person name="Brannstrom I.O."/>
            <person name="Guillou S."/>
            <person name="Cros-Aarteil S."/>
            <person name="Calhoun S."/>
            <person name="Haridas S."/>
            <person name="Kuo A."/>
            <person name="Mondo S."/>
            <person name="Pangilinan J."/>
            <person name="Riley R."/>
            <person name="LaButti K."/>
            <person name="Andreopoulos B."/>
            <person name="Lipzen A."/>
            <person name="Chen C."/>
            <person name="Yan M."/>
            <person name="Daum C."/>
            <person name="Ng V."/>
            <person name="Clum A."/>
            <person name="Steindorff A."/>
            <person name="Ohm R.A."/>
            <person name="Martin F."/>
            <person name="Silar P."/>
            <person name="Natvig D.O."/>
            <person name="Lalanne C."/>
            <person name="Gautier V."/>
            <person name="Ament-Velasquez S.L."/>
            <person name="Kruys A."/>
            <person name="Hutchinson M.I."/>
            <person name="Powell A.J."/>
            <person name="Barry K."/>
            <person name="Miller A.N."/>
            <person name="Grigoriev I.V."/>
            <person name="Debuchy R."/>
            <person name="Gladieux P."/>
            <person name="Hiltunen Thoren M."/>
            <person name="Johannesson H."/>
        </authorList>
    </citation>
    <scope>NUCLEOTIDE SEQUENCE</scope>
    <source>
        <strain evidence="2">CBS 757.83</strain>
    </source>
</reference>
<dbReference type="AlphaFoldDB" id="A0AAN6PS64"/>
<sequence length="171" mass="18805">MSSAQSWGTTRGRRPCCFRPGKHVLGEYVPDQGGPPLYRHGLKTSTTLPYRRRRRSGRHGGLARRLCCQNIRWKGSGCDGMTLADADYAVDAWARQQARAHVLQCRNHTLLDRGLSSCPWRTLMLRSRASRRWTSSVSAATDVGPTIGSPSQMWGAWGAGPGQTGAARKLA</sequence>